<dbReference type="OrthoDB" id="19692at2759"/>
<evidence type="ECO:0000313" key="7">
    <source>
        <dbReference type="Proteomes" id="UP000215335"/>
    </source>
</evidence>
<dbReference type="Pfam" id="PF00179">
    <property type="entry name" value="UQ_con"/>
    <property type="match status" value="1"/>
</dbReference>
<organism evidence="6 7">
    <name type="scientific">Trichomalopsis sarcophagae</name>
    <dbReference type="NCBI Taxonomy" id="543379"/>
    <lineage>
        <taxon>Eukaryota</taxon>
        <taxon>Metazoa</taxon>
        <taxon>Ecdysozoa</taxon>
        <taxon>Arthropoda</taxon>
        <taxon>Hexapoda</taxon>
        <taxon>Insecta</taxon>
        <taxon>Pterygota</taxon>
        <taxon>Neoptera</taxon>
        <taxon>Endopterygota</taxon>
        <taxon>Hymenoptera</taxon>
        <taxon>Apocrita</taxon>
        <taxon>Proctotrupomorpha</taxon>
        <taxon>Chalcidoidea</taxon>
        <taxon>Pteromalidae</taxon>
        <taxon>Pteromalinae</taxon>
        <taxon>Trichomalopsis</taxon>
    </lineage>
</organism>
<evidence type="ECO:0000256" key="2">
    <source>
        <dbReference type="ARBA" id="ARBA00022786"/>
    </source>
</evidence>
<gene>
    <name evidence="6" type="ORF">TSAR_009371</name>
</gene>
<dbReference type="SMART" id="SM00212">
    <property type="entry name" value="UBCc"/>
    <property type="match status" value="1"/>
</dbReference>
<dbReference type="Proteomes" id="UP000215335">
    <property type="component" value="Unassembled WGS sequence"/>
</dbReference>
<dbReference type="PROSITE" id="PS50127">
    <property type="entry name" value="UBC_2"/>
    <property type="match status" value="1"/>
</dbReference>
<accession>A0A232FH93</accession>
<dbReference type="Gene3D" id="3.10.110.10">
    <property type="entry name" value="Ubiquitin Conjugating Enzyme"/>
    <property type="match status" value="1"/>
</dbReference>
<dbReference type="InterPro" id="IPR016135">
    <property type="entry name" value="UBQ-conjugating_enzyme/RWD"/>
</dbReference>
<reference evidence="6 7" key="1">
    <citation type="journal article" date="2017" name="Curr. Biol.">
        <title>The Evolution of Venom by Co-option of Single-Copy Genes.</title>
        <authorList>
            <person name="Martinson E.O."/>
            <person name="Mrinalini"/>
            <person name="Kelkar Y.D."/>
            <person name="Chang C.H."/>
            <person name="Werren J.H."/>
        </authorList>
    </citation>
    <scope>NUCLEOTIDE SEQUENCE [LARGE SCALE GENOMIC DNA]</scope>
    <source>
        <strain evidence="6 7">Alberta</strain>
        <tissue evidence="6">Whole body</tissue>
    </source>
</reference>
<dbReference type="EMBL" id="NNAY01000250">
    <property type="protein sequence ID" value="OXU29707.1"/>
    <property type="molecule type" value="Genomic_DNA"/>
</dbReference>
<evidence type="ECO:0000256" key="3">
    <source>
        <dbReference type="PROSITE-ProRule" id="PRU10133"/>
    </source>
</evidence>
<dbReference type="STRING" id="543379.A0A232FH93"/>
<comment type="similarity">
    <text evidence="4">Belongs to the ubiquitin-conjugating enzyme family.</text>
</comment>
<evidence type="ECO:0000256" key="1">
    <source>
        <dbReference type="ARBA" id="ARBA00022679"/>
    </source>
</evidence>
<evidence type="ECO:0000256" key="4">
    <source>
        <dbReference type="RuleBase" id="RU362109"/>
    </source>
</evidence>
<dbReference type="InterPro" id="IPR023313">
    <property type="entry name" value="UBQ-conjugating_AS"/>
</dbReference>
<keyword evidence="4" id="KW-0547">Nucleotide-binding</keyword>
<keyword evidence="1" id="KW-0808">Transferase</keyword>
<feature type="active site" description="Glycyl thioester intermediate" evidence="3">
    <location>
        <position position="98"/>
    </location>
</feature>
<dbReference type="GO" id="GO:0005524">
    <property type="term" value="F:ATP binding"/>
    <property type="evidence" value="ECO:0007669"/>
    <property type="project" value="UniProtKB-UniRule"/>
</dbReference>
<name>A0A232FH93_9HYME</name>
<keyword evidence="7" id="KW-1185">Reference proteome</keyword>
<dbReference type="GO" id="GO:0016740">
    <property type="term" value="F:transferase activity"/>
    <property type="evidence" value="ECO:0007669"/>
    <property type="project" value="UniProtKB-KW"/>
</dbReference>
<evidence type="ECO:0000259" key="5">
    <source>
        <dbReference type="PROSITE" id="PS50127"/>
    </source>
</evidence>
<dbReference type="AlphaFoldDB" id="A0A232FH93"/>
<proteinExistence type="inferred from homology"/>
<evidence type="ECO:0000313" key="6">
    <source>
        <dbReference type="EMBL" id="OXU29707.1"/>
    </source>
</evidence>
<dbReference type="InterPro" id="IPR000608">
    <property type="entry name" value="UBC"/>
</dbReference>
<comment type="caution">
    <text evidence="6">The sequence shown here is derived from an EMBL/GenBank/DDBJ whole genome shotgun (WGS) entry which is preliminary data.</text>
</comment>
<protein>
    <recommendedName>
        <fullName evidence="5">UBC core domain-containing protein</fullName>
    </recommendedName>
</protein>
<dbReference type="InterPro" id="IPR050113">
    <property type="entry name" value="Ub_conjugating_enzyme"/>
</dbReference>
<sequence length="248" mass="28148">MEKKPDLAVATSSAVRALTLEYKKLQEEPVEGFRVKLLNDNNMFEWEVSIFGPPDTIYQGGYFKAKMSFPIDYPYSPPSLRFTSKFLHPNVFVDGRLCISILHPPINDPSSGESSSERWTPARNVRTVLLSVISLMSEPNISSPANVDASIMYRRWKKGDDDQYAKIVKSQVQASKVQAEKEGVVVPLTIEEYCNEVKDKIKKKDEVDDCMDFYDFNNYDDDDDEDEVTISAEEVCSEEGNEDGEDVE</sequence>
<dbReference type="PROSITE" id="PS00183">
    <property type="entry name" value="UBC_1"/>
    <property type="match status" value="1"/>
</dbReference>
<dbReference type="FunFam" id="3.10.110.10:FF:000051">
    <property type="entry name" value="ubiquitin-conjugating enzyme E2 R2-like"/>
    <property type="match status" value="1"/>
</dbReference>
<feature type="domain" description="UBC core" evidence="5">
    <location>
        <begin position="13"/>
        <end position="177"/>
    </location>
</feature>
<dbReference type="SUPFAM" id="SSF54495">
    <property type="entry name" value="UBC-like"/>
    <property type="match status" value="1"/>
</dbReference>
<dbReference type="PANTHER" id="PTHR24067">
    <property type="entry name" value="UBIQUITIN-CONJUGATING ENZYME E2"/>
    <property type="match status" value="1"/>
</dbReference>
<keyword evidence="2 4" id="KW-0833">Ubl conjugation pathway</keyword>
<keyword evidence="4" id="KW-0067">ATP-binding</keyword>
<dbReference type="CDD" id="cd23803">
    <property type="entry name" value="UBCc_UBE2R"/>
    <property type="match status" value="1"/>
</dbReference>